<reference evidence="1" key="1">
    <citation type="submission" date="2024-05" db="EMBL/GenBank/DDBJ databases">
        <title>Whole genome shotgun sequence of Streptomyces violascens NBRC 12920.</title>
        <authorList>
            <person name="Komaki H."/>
            <person name="Tamura T."/>
        </authorList>
    </citation>
    <scope>NUCLEOTIDE SEQUENCE</scope>
    <source>
        <strain evidence="1">NBRC 12920</strain>
    </source>
</reference>
<evidence type="ECO:0000313" key="1">
    <source>
        <dbReference type="EMBL" id="GHI36168.1"/>
    </source>
</evidence>
<keyword evidence="2" id="KW-1185">Reference proteome</keyword>
<gene>
    <name evidence="1" type="ORF">Sviol_05760</name>
</gene>
<accession>A0ABQ3QFW6</accession>
<proteinExistence type="predicted"/>
<comment type="caution">
    <text evidence="1">The sequence shown here is derived from an EMBL/GenBank/DDBJ whole genome shotgun (WGS) entry which is preliminary data.</text>
</comment>
<name>A0ABQ3QFW6_9ACTN</name>
<dbReference type="Proteomes" id="UP001050808">
    <property type="component" value="Unassembled WGS sequence"/>
</dbReference>
<organism evidence="1 2">
    <name type="scientific">Streptomyces violascens</name>
    <dbReference type="NCBI Taxonomy" id="67381"/>
    <lineage>
        <taxon>Bacteria</taxon>
        <taxon>Bacillati</taxon>
        <taxon>Actinomycetota</taxon>
        <taxon>Actinomycetes</taxon>
        <taxon>Kitasatosporales</taxon>
        <taxon>Streptomycetaceae</taxon>
        <taxon>Streptomyces</taxon>
    </lineage>
</organism>
<sequence>MSPAADPHLPDARGVAPYSVHSYGGWSNRADIDQPPISHDTPCASWGSPSVFTIKVLPRGVRSGFTEQVDALENPEMP</sequence>
<protein>
    <submittedName>
        <fullName evidence="1">Uncharacterized protein</fullName>
    </submittedName>
</protein>
<dbReference type="EMBL" id="BNDY01000002">
    <property type="protein sequence ID" value="GHI36168.1"/>
    <property type="molecule type" value="Genomic_DNA"/>
</dbReference>
<evidence type="ECO:0000313" key="2">
    <source>
        <dbReference type="Proteomes" id="UP001050808"/>
    </source>
</evidence>